<dbReference type="InterPro" id="IPR002048">
    <property type="entry name" value="EF_hand_dom"/>
</dbReference>
<evidence type="ECO:0000259" key="9">
    <source>
        <dbReference type="PROSITE" id="PS50135"/>
    </source>
</evidence>
<evidence type="ECO:0000256" key="5">
    <source>
        <dbReference type="ARBA" id="ARBA00022837"/>
    </source>
</evidence>
<dbReference type="PROSITE" id="PS01357">
    <property type="entry name" value="ZF_ZZ_1"/>
    <property type="match status" value="1"/>
</dbReference>
<keyword evidence="4" id="KW-0862">Zinc</keyword>
<evidence type="ECO:0000256" key="7">
    <source>
        <dbReference type="SAM" id="MobiDB-lite"/>
    </source>
</evidence>
<evidence type="ECO:0000256" key="8">
    <source>
        <dbReference type="SAM" id="Phobius"/>
    </source>
</evidence>
<dbReference type="GO" id="GO:0008270">
    <property type="term" value="F:zinc ion binding"/>
    <property type="evidence" value="ECO:0007669"/>
    <property type="project" value="UniProtKB-KW"/>
</dbReference>
<feature type="transmembrane region" description="Helical" evidence="8">
    <location>
        <begin position="12"/>
        <end position="32"/>
    </location>
</feature>
<evidence type="ECO:0008006" key="13">
    <source>
        <dbReference type="Google" id="ProtNLM"/>
    </source>
</evidence>
<gene>
    <name evidence="11" type="ORF">CC80DRAFT_497113</name>
</gene>
<keyword evidence="8" id="KW-1133">Transmembrane helix</keyword>
<keyword evidence="8" id="KW-0812">Transmembrane</keyword>
<keyword evidence="2" id="KW-0677">Repeat</keyword>
<reference evidence="11" key="1">
    <citation type="journal article" date="2020" name="Stud. Mycol.">
        <title>101 Dothideomycetes genomes: a test case for predicting lifestyles and emergence of pathogens.</title>
        <authorList>
            <person name="Haridas S."/>
            <person name="Albert R."/>
            <person name="Binder M."/>
            <person name="Bloem J."/>
            <person name="Labutti K."/>
            <person name="Salamov A."/>
            <person name="Andreopoulos B."/>
            <person name="Baker S."/>
            <person name="Barry K."/>
            <person name="Bills G."/>
            <person name="Bluhm B."/>
            <person name="Cannon C."/>
            <person name="Castanera R."/>
            <person name="Culley D."/>
            <person name="Daum C."/>
            <person name="Ezra D."/>
            <person name="Gonzalez J."/>
            <person name="Henrissat B."/>
            <person name="Kuo A."/>
            <person name="Liang C."/>
            <person name="Lipzen A."/>
            <person name="Lutzoni F."/>
            <person name="Magnuson J."/>
            <person name="Mondo S."/>
            <person name="Nolan M."/>
            <person name="Ohm R."/>
            <person name="Pangilinan J."/>
            <person name="Park H.-J."/>
            <person name="Ramirez L."/>
            <person name="Alfaro M."/>
            <person name="Sun H."/>
            <person name="Tritt A."/>
            <person name="Yoshinaga Y."/>
            <person name="Zwiers L.-H."/>
            <person name="Turgeon B."/>
            <person name="Goodwin S."/>
            <person name="Spatafora J."/>
            <person name="Crous P."/>
            <person name="Grigoriev I."/>
        </authorList>
    </citation>
    <scope>NUCLEOTIDE SEQUENCE</scope>
    <source>
        <strain evidence="11">CBS 675.92</strain>
    </source>
</reference>
<organism evidence="11 12">
    <name type="scientific">Byssothecium circinans</name>
    <dbReference type="NCBI Taxonomy" id="147558"/>
    <lineage>
        <taxon>Eukaryota</taxon>
        <taxon>Fungi</taxon>
        <taxon>Dikarya</taxon>
        <taxon>Ascomycota</taxon>
        <taxon>Pezizomycotina</taxon>
        <taxon>Dothideomycetes</taxon>
        <taxon>Pleosporomycetidae</taxon>
        <taxon>Pleosporales</taxon>
        <taxon>Massarineae</taxon>
        <taxon>Massarinaceae</taxon>
        <taxon>Byssothecium</taxon>
    </lineage>
</organism>
<dbReference type="Gene3D" id="1.10.238.10">
    <property type="entry name" value="EF-hand"/>
    <property type="match status" value="1"/>
</dbReference>
<feature type="compositionally biased region" description="Basic and acidic residues" evidence="7">
    <location>
        <begin position="592"/>
        <end position="615"/>
    </location>
</feature>
<dbReference type="GO" id="GO:0005829">
    <property type="term" value="C:cytosol"/>
    <property type="evidence" value="ECO:0007669"/>
    <property type="project" value="TreeGrafter"/>
</dbReference>
<dbReference type="AlphaFoldDB" id="A0A6A5TGF5"/>
<accession>A0A6A5TGF5</accession>
<dbReference type="SUPFAM" id="SSF47473">
    <property type="entry name" value="EF-hand"/>
    <property type="match status" value="1"/>
</dbReference>
<name>A0A6A5TGF5_9PLEO</name>
<dbReference type="InterPro" id="IPR011992">
    <property type="entry name" value="EF-hand-dom_pair"/>
</dbReference>
<feature type="compositionally biased region" description="Low complexity" evidence="7">
    <location>
        <begin position="861"/>
        <end position="900"/>
    </location>
</feature>
<dbReference type="PANTHER" id="PTHR23055">
    <property type="entry name" value="CALCIUM BINDING PROTEINS"/>
    <property type="match status" value="1"/>
</dbReference>
<evidence type="ECO:0000256" key="4">
    <source>
        <dbReference type="ARBA" id="ARBA00022833"/>
    </source>
</evidence>
<dbReference type="Proteomes" id="UP000800035">
    <property type="component" value="Unassembled WGS sequence"/>
</dbReference>
<evidence type="ECO:0000256" key="1">
    <source>
        <dbReference type="ARBA" id="ARBA00022723"/>
    </source>
</evidence>
<dbReference type="InterPro" id="IPR018247">
    <property type="entry name" value="EF_Hand_1_Ca_BS"/>
</dbReference>
<feature type="region of interest" description="Disordered" evidence="7">
    <location>
        <begin position="560"/>
        <end position="634"/>
    </location>
</feature>
<feature type="compositionally biased region" description="Polar residues" evidence="7">
    <location>
        <begin position="833"/>
        <end position="843"/>
    </location>
</feature>
<keyword evidence="12" id="KW-1185">Reference proteome</keyword>
<feature type="domain" description="ZZ-type" evidence="9">
    <location>
        <begin position="240"/>
        <end position="292"/>
    </location>
</feature>
<dbReference type="InterPro" id="IPR043145">
    <property type="entry name" value="Znf_ZZ_sf"/>
</dbReference>
<dbReference type="PROSITE" id="PS50135">
    <property type="entry name" value="ZF_ZZ_2"/>
    <property type="match status" value="1"/>
</dbReference>
<protein>
    <recommendedName>
        <fullName evidence="13">EF-hand</fullName>
    </recommendedName>
</protein>
<dbReference type="PROSITE" id="PS00018">
    <property type="entry name" value="EF_HAND_1"/>
    <property type="match status" value="1"/>
</dbReference>
<evidence type="ECO:0000313" key="12">
    <source>
        <dbReference type="Proteomes" id="UP000800035"/>
    </source>
</evidence>
<feature type="domain" description="EF-hand" evidence="10">
    <location>
        <begin position="378"/>
        <end position="413"/>
    </location>
</feature>
<dbReference type="Pfam" id="PF13405">
    <property type="entry name" value="EF-hand_6"/>
    <property type="match status" value="1"/>
</dbReference>
<dbReference type="PROSITE" id="PS50222">
    <property type="entry name" value="EF_HAND_2"/>
    <property type="match status" value="2"/>
</dbReference>
<dbReference type="InterPro" id="IPR028846">
    <property type="entry name" value="Recoverin"/>
</dbReference>
<dbReference type="InterPro" id="IPR000433">
    <property type="entry name" value="Znf_ZZ"/>
</dbReference>
<evidence type="ECO:0000259" key="10">
    <source>
        <dbReference type="PROSITE" id="PS50222"/>
    </source>
</evidence>
<dbReference type="SMART" id="SM00291">
    <property type="entry name" value="ZnF_ZZ"/>
    <property type="match status" value="1"/>
</dbReference>
<dbReference type="CDD" id="cd02340">
    <property type="entry name" value="ZZ_NBR1_like"/>
    <property type="match status" value="1"/>
</dbReference>
<sequence length="975" mass="109713">MAISAPTSVSRYRPALLVFTGVAAAYGAWLLYTTVQGPTPPPDLHRSNALRRANRRTRIRTQGEESARGIDHGSLERLQQESVPLGEFTFFGRDIPLDNRRLVTVDYLHTVAHENEPTASSEMVEDRIAQLYDTFYDRLLNCVYPDRALSPMERVVVPNSVAMPLGPQALERAMERHRNRFALADTEARLTADGAESIAETDQSLSDDDFESAIDPEMHTLQQTLYHIAEDRARHEGVIHRGITCNGCGNKPIRGIRWHCANCSDFDLCSDCEATNSHYKTHIFYKIRIPAPYMGLPKQEPVYPGRPAMMNPSVSLSLKRRLAEQTRMEAEEIEALWDQFTCLAATEWSSDPNEVGWALDRRAFNHAFIPRYSTFTSVPNLVYDRIFAFFDTDQNALIGFEEFIKGLDGLHSTDTSVKLRIAFNGYDVDGDGYISRKDVLRIFRAHYVIEREATRNYLAESAEELSVRGALETIQSAQPLGSAFAQPESPRVDRGPEPPRRKPNDGMGLEPILDDIPDTMHRATVVADAFPSEHHREAVDDHEALRHRWARRQYYIDEEEGLDRPPGLADTSTPDELEGQINGEAEEPTTPDFDRRRDSRSSSRVRFQDDVDMETRSNASTSSRPIGERWGGYEIPEPEKDLGQEVLYQITQQAFNELLDPLFKDKEDLAMDAIATRAERRLHVTEIEHLCAQFKEERNLNRTLYNVGVSSYAKKVLKAFCKDDMDQFFPGPEPVPRGTFEAEIKKRFHAAEEAIAREDSLDRDWAPNESDLWDAKFWRTQILVELTDALVVLVGDRVLPQPQPQPQAQPSEEKAEAAMDDAPSHDPTMPQFRPNSTADQDQSTQRRRVPSPTRSPPSPNLNPNSPLFISPSQTTTSLLTLTLSSSPSPSAPALTIAPSSGSTTEPLHHSLDKRNASLHDHNSPLHLPFLASLEAVDREMALRGGSGMVGFAEFEEAMEMGGLGFLEGWMDFVSF</sequence>
<keyword evidence="5" id="KW-0106">Calcium</keyword>
<dbReference type="OrthoDB" id="2122982at2759"/>
<evidence type="ECO:0000256" key="6">
    <source>
        <dbReference type="PROSITE-ProRule" id="PRU00228"/>
    </source>
</evidence>
<dbReference type="Gene3D" id="3.30.60.90">
    <property type="match status" value="1"/>
</dbReference>
<dbReference type="EMBL" id="ML977030">
    <property type="protein sequence ID" value="KAF1949886.1"/>
    <property type="molecule type" value="Genomic_DNA"/>
</dbReference>
<proteinExistence type="predicted"/>
<dbReference type="PRINTS" id="PR00450">
    <property type="entry name" value="RECOVERIN"/>
</dbReference>
<keyword evidence="1" id="KW-0479">Metal-binding</keyword>
<evidence type="ECO:0000256" key="2">
    <source>
        <dbReference type="ARBA" id="ARBA00022737"/>
    </source>
</evidence>
<feature type="compositionally biased region" description="Basic and acidic residues" evidence="7">
    <location>
        <begin position="490"/>
        <end position="504"/>
    </location>
</feature>
<feature type="domain" description="EF-hand" evidence="10">
    <location>
        <begin position="414"/>
        <end position="449"/>
    </location>
</feature>
<dbReference type="Pfam" id="PF00569">
    <property type="entry name" value="ZZ"/>
    <property type="match status" value="1"/>
</dbReference>
<evidence type="ECO:0000256" key="3">
    <source>
        <dbReference type="ARBA" id="ARBA00022771"/>
    </source>
</evidence>
<dbReference type="GO" id="GO:0005509">
    <property type="term" value="F:calcium ion binding"/>
    <property type="evidence" value="ECO:0007669"/>
    <property type="project" value="InterPro"/>
</dbReference>
<dbReference type="SUPFAM" id="SSF57850">
    <property type="entry name" value="RING/U-box"/>
    <property type="match status" value="1"/>
</dbReference>
<feature type="region of interest" description="Disordered" evidence="7">
    <location>
        <begin position="478"/>
        <end position="514"/>
    </location>
</feature>
<feature type="compositionally biased region" description="Acidic residues" evidence="7">
    <location>
        <begin position="573"/>
        <end position="589"/>
    </location>
</feature>
<dbReference type="CDD" id="cd00051">
    <property type="entry name" value="EFh"/>
    <property type="match status" value="1"/>
</dbReference>
<dbReference type="PANTHER" id="PTHR23055:SF187">
    <property type="entry name" value="EF HAND DOMAIN PROTEIN (AFU_ORTHOLOGUE AFUA_6G07310)"/>
    <property type="match status" value="1"/>
</dbReference>
<keyword evidence="3 6" id="KW-0863">Zinc-finger</keyword>
<keyword evidence="8" id="KW-0472">Membrane</keyword>
<feature type="region of interest" description="Disordered" evidence="7">
    <location>
        <begin position="800"/>
        <end position="909"/>
    </location>
</feature>
<dbReference type="GO" id="GO:0016020">
    <property type="term" value="C:membrane"/>
    <property type="evidence" value="ECO:0007669"/>
    <property type="project" value="TreeGrafter"/>
</dbReference>
<dbReference type="SMART" id="SM00054">
    <property type="entry name" value="EFh"/>
    <property type="match status" value="2"/>
</dbReference>
<evidence type="ECO:0000313" key="11">
    <source>
        <dbReference type="EMBL" id="KAF1949886.1"/>
    </source>
</evidence>